<keyword evidence="2 7" id="KW-0055">Arginine biosynthesis</keyword>
<feature type="domain" description="Semialdehyde dehydrogenase NAD-binding" evidence="9">
    <location>
        <begin position="3"/>
        <end position="141"/>
    </location>
</feature>
<dbReference type="PANTHER" id="PTHR32338">
    <property type="entry name" value="N-ACETYL-GAMMA-GLUTAMYL-PHOSPHATE REDUCTASE, CHLOROPLASTIC-RELATED-RELATED"/>
    <property type="match status" value="1"/>
</dbReference>
<comment type="function">
    <text evidence="7">Catalyzes the NADPH-dependent reduction of N-acetyl-5-glutamyl phosphate to yield N-acetyl-L-glutamate 5-semialdehyde.</text>
</comment>
<dbReference type="OrthoDB" id="9801289at2"/>
<dbReference type="STRING" id="1121256.SAMN02746089_02635"/>
<dbReference type="HAMAP" id="MF_00150">
    <property type="entry name" value="ArgC_type1"/>
    <property type="match status" value="1"/>
</dbReference>
<gene>
    <name evidence="7" type="primary">argC</name>
    <name evidence="10" type="ORF">SAMN02746089_02635</name>
</gene>
<keyword evidence="3 7" id="KW-0028">Amino-acid biosynthesis</keyword>
<dbReference type="InterPro" id="IPR000534">
    <property type="entry name" value="Semialdehyde_DH_NAD-bd"/>
</dbReference>
<dbReference type="InterPro" id="IPR050085">
    <property type="entry name" value="AGPR"/>
</dbReference>
<dbReference type="Gene3D" id="3.40.50.720">
    <property type="entry name" value="NAD(P)-binding Rossmann-like Domain"/>
    <property type="match status" value="1"/>
</dbReference>
<evidence type="ECO:0000313" key="11">
    <source>
        <dbReference type="Proteomes" id="UP000184088"/>
    </source>
</evidence>
<protein>
    <recommendedName>
        <fullName evidence="7">N-acetyl-gamma-glutamyl-phosphate reductase</fullName>
        <shortName evidence="7">AGPR</shortName>
        <ecNumber evidence="7">1.2.1.38</ecNumber>
    </recommendedName>
    <alternativeName>
        <fullName evidence="7">N-acetyl-glutamate semialdehyde dehydrogenase</fullName>
        <shortName evidence="7">NAGSA dehydrogenase</shortName>
    </alternativeName>
</protein>
<reference evidence="10 11" key="1">
    <citation type="submission" date="2016-11" db="EMBL/GenBank/DDBJ databases">
        <authorList>
            <person name="Jaros S."/>
            <person name="Januszkiewicz K."/>
            <person name="Wedrychowicz H."/>
        </authorList>
    </citation>
    <scope>NUCLEOTIDE SEQUENCE [LARGE SCALE GENOMIC DNA]</scope>
    <source>
        <strain evidence="10 11">DSM 17918</strain>
    </source>
</reference>
<dbReference type="SUPFAM" id="SSF55347">
    <property type="entry name" value="Glyceraldehyde-3-phosphate dehydrogenase-like, C-terminal domain"/>
    <property type="match status" value="1"/>
</dbReference>
<dbReference type="GO" id="GO:0070401">
    <property type="term" value="F:NADP+ binding"/>
    <property type="evidence" value="ECO:0007669"/>
    <property type="project" value="InterPro"/>
</dbReference>
<comment type="catalytic activity">
    <reaction evidence="6 7">
        <text>N-acetyl-L-glutamate 5-semialdehyde + phosphate + NADP(+) = N-acetyl-L-glutamyl 5-phosphate + NADPH + H(+)</text>
        <dbReference type="Rhea" id="RHEA:21588"/>
        <dbReference type="ChEBI" id="CHEBI:15378"/>
        <dbReference type="ChEBI" id="CHEBI:29123"/>
        <dbReference type="ChEBI" id="CHEBI:43474"/>
        <dbReference type="ChEBI" id="CHEBI:57783"/>
        <dbReference type="ChEBI" id="CHEBI:57936"/>
        <dbReference type="ChEBI" id="CHEBI:58349"/>
        <dbReference type="EC" id="1.2.1.38"/>
    </reaction>
</comment>
<dbReference type="EMBL" id="FQVH01000050">
    <property type="protein sequence ID" value="SHF83449.1"/>
    <property type="molecule type" value="Genomic_DNA"/>
</dbReference>
<dbReference type="GO" id="GO:0051287">
    <property type="term" value="F:NAD binding"/>
    <property type="evidence" value="ECO:0007669"/>
    <property type="project" value="InterPro"/>
</dbReference>
<dbReference type="UniPathway" id="UPA00068">
    <property type="reaction ID" value="UER00108"/>
</dbReference>
<comment type="similarity">
    <text evidence="7">Belongs to the NAGSA dehydrogenase family. Type 1 subfamily.</text>
</comment>
<dbReference type="InterPro" id="IPR000706">
    <property type="entry name" value="AGPR_type-1"/>
</dbReference>
<dbReference type="SMART" id="SM00859">
    <property type="entry name" value="Semialdhyde_dh"/>
    <property type="match status" value="1"/>
</dbReference>
<keyword evidence="5 7" id="KW-0560">Oxidoreductase</keyword>
<name>A0A1M5EWA0_9THEO</name>
<proteinExistence type="inferred from homology"/>
<dbReference type="Pfam" id="PF01118">
    <property type="entry name" value="Semialdhyde_dh"/>
    <property type="match status" value="1"/>
</dbReference>
<dbReference type="RefSeq" id="WP_073346355.1">
    <property type="nucleotide sequence ID" value="NZ_FQVH01000050.1"/>
</dbReference>
<dbReference type="EC" id="1.2.1.38" evidence="7"/>
<organism evidence="10 11">
    <name type="scientific">Caldanaerobius fijiensis DSM 17918</name>
    <dbReference type="NCBI Taxonomy" id="1121256"/>
    <lineage>
        <taxon>Bacteria</taxon>
        <taxon>Bacillati</taxon>
        <taxon>Bacillota</taxon>
        <taxon>Clostridia</taxon>
        <taxon>Thermoanaerobacterales</taxon>
        <taxon>Thermoanaerobacteraceae</taxon>
        <taxon>Caldanaerobius</taxon>
    </lineage>
</organism>
<evidence type="ECO:0000256" key="8">
    <source>
        <dbReference type="PROSITE-ProRule" id="PRU10010"/>
    </source>
</evidence>
<dbReference type="Pfam" id="PF22698">
    <property type="entry name" value="Semialdhyde_dhC_1"/>
    <property type="match status" value="1"/>
</dbReference>
<dbReference type="CDD" id="cd17895">
    <property type="entry name" value="AGPR_1_N"/>
    <property type="match status" value="1"/>
</dbReference>
<dbReference type="CDD" id="cd23934">
    <property type="entry name" value="AGPR_1_C"/>
    <property type="match status" value="1"/>
</dbReference>
<dbReference type="SUPFAM" id="SSF51735">
    <property type="entry name" value="NAD(P)-binding Rossmann-fold domains"/>
    <property type="match status" value="1"/>
</dbReference>
<evidence type="ECO:0000256" key="7">
    <source>
        <dbReference type="HAMAP-Rule" id="MF_00150"/>
    </source>
</evidence>
<evidence type="ECO:0000256" key="6">
    <source>
        <dbReference type="ARBA" id="ARBA00050557"/>
    </source>
</evidence>
<evidence type="ECO:0000313" key="10">
    <source>
        <dbReference type="EMBL" id="SHF83449.1"/>
    </source>
</evidence>
<dbReference type="Gene3D" id="3.30.360.10">
    <property type="entry name" value="Dihydrodipicolinate Reductase, domain 2"/>
    <property type="match status" value="1"/>
</dbReference>
<comment type="subcellular location">
    <subcellularLocation>
        <location evidence="7">Cytoplasm</location>
    </subcellularLocation>
</comment>
<dbReference type="InterPro" id="IPR036291">
    <property type="entry name" value="NAD(P)-bd_dom_sf"/>
</dbReference>
<comment type="pathway">
    <text evidence="1 7">Amino-acid biosynthesis; L-arginine biosynthesis; N(2)-acetyl-L-ornithine from L-glutamate: step 3/4.</text>
</comment>
<dbReference type="GO" id="GO:0003942">
    <property type="term" value="F:N-acetyl-gamma-glutamyl-phosphate reductase activity"/>
    <property type="evidence" value="ECO:0007669"/>
    <property type="project" value="UniProtKB-UniRule"/>
</dbReference>
<dbReference type="GO" id="GO:0005737">
    <property type="term" value="C:cytoplasm"/>
    <property type="evidence" value="ECO:0007669"/>
    <property type="project" value="UniProtKB-SubCell"/>
</dbReference>
<evidence type="ECO:0000256" key="1">
    <source>
        <dbReference type="ARBA" id="ARBA00004862"/>
    </source>
</evidence>
<feature type="active site" evidence="7 8">
    <location>
        <position position="149"/>
    </location>
</feature>
<dbReference type="InterPro" id="IPR023013">
    <property type="entry name" value="AGPR_AS"/>
</dbReference>
<evidence type="ECO:0000256" key="2">
    <source>
        <dbReference type="ARBA" id="ARBA00022571"/>
    </source>
</evidence>
<dbReference type="PANTHER" id="PTHR32338:SF10">
    <property type="entry name" value="N-ACETYL-GAMMA-GLUTAMYL-PHOSPHATE REDUCTASE, CHLOROPLASTIC-RELATED"/>
    <property type="match status" value="1"/>
</dbReference>
<dbReference type="FunFam" id="3.30.360.10:FF:000014">
    <property type="entry name" value="N-acetyl-gamma-glutamyl-phosphate reductase"/>
    <property type="match status" value="1"/>
</dbReference>
<evidence type="ECO:0000256" key="3">
    <source>
        <dbReference type="ARBA" id="ARBA00022605"/>
    </source>
</evidence>
<dbReference type="PROSITE" id="PS01224">
    <property type="entry name" value="ARGC"/>
    <property type="match status" value="1"/>
</dbReference>
<evidence type="ECO:0000259" key="9">
    <source>
        <dbReference type="SMART" id="SM00859"/>
    </source>
</evidence>
<evidence type="ECO:0000256" key="4">
    <source>
        <dbReference type="ARBA" id="ARBA00022857"/>
    </source>
</evidence>
<dbReference type="GO" id="GO:0006526">
    <property type="term" value="P:L-arginine biosynthetic process"/>
    <property type="evidence" value="ECO:0007669"/>
    <property type="project" value="UniProtKB-UniRule"/>
</dbReference>
<dbReference type="InterPro" id="IPR058924">
    <property type="entry name" value="AGPR_dimerisation_dom"/>
</dbReference>
<dbReference type="NCBIfam" id="TIGR01850">
    <property type="entry name" value="argC"/>
    <property type="match status" value="1"/>
</dbReference>
<evidence type="ECO:0000256" key="5">
    <source>
        <dbReference type="ARBA" id="ARBA00023002"/>
    </source>
</evidence>
<dbReference type="AlphaFoldDB" id="A0A1M5EWA0"/>
<keyword evidence="4 7" id="KW-0521">NADP</keyword>
<keyword evidence="7" id="KW-0963">Cytoplasm</keyword>
<keyword evidence="11" id="KW-1185">Reference proteome</keyword>
<accession>A0A1M5EWA0</accession>
<dbReference type="Proteomes" id="UP000184088">
    <property type="component" value="Unassembled WGS sequence"/>
</dbReference>
<sequence length="345" mass="37953">MIKVGVIGATGYTGVELIRILARHPEVEIVGVTSNNYAGAEYSDLYPSLKGYFDLKCEELHTEELIKKSDVIFSALPNGHAHQLANEVVAKHKKLIDLSADFRFDDLSVYEKWYGPVPSLDDRIKRVYGLPEIHRLDLKGANVVGNPGCYPTSVILGLAPALRCGLIKPEGIIIDSKSGVSGAGHSPTLNNLYAECNESIKAYGVARHRHTPEIEQELSYLAGSDIKVTFTPHLVPMTRGILSTIYCDLKDGFTIQSVRETYREFYSKEFFVKVLGDGQYPRTKDTYGSNNCHIGLAYDEHTGKLIIISAIDNLVKGASGQAVQNMNSLFGLPEDTGLDFPAIYP</sequence>